<dbReference type="EMBL" id="JAGSOG010000265">
    <property type="protein sequence ID" value="MBR7838191.1"/>
    <property type="molecule type" value="Genomic_DNA"/>
</dbReference>
<evidence type="ECO:0000313" key="1">
    <source>
        <dbReference type="EMBL" id="MBR7838191.1"/>
    </source>
</evidence>
<protein>
    <submittedName>
        <fullName evidence="1">DUF742 domain-containing protein</fullName>
    </submittedName>
</protein>
<proteinExistence type="predicted"/>
<comment type="caution">
    <text evidence="1">The sequence shown here is derived from an EMBL/GenBank/DDBJ whole genome shotgun (WGS) entry which is preliminary data.</text>
</comment>
<dbReference type="RefSeq" id="WP_212532651.1">
    <property type="nucleotide sequence ID" value="NZ_JAGSOG010000265.1"/>
</dbReference>
<reference evidence="1" key="1">
    <citation type="submission" date="2021-04" db="EMBL/GenBank/DDBJ databases">
        <title>Genome based classification of Actinospica acidithermotolerans sp. nov., an actinobacterium isolated from an Indonesian hot spring.</title>
        <authorList>
            <person name="Kusuma A.B."/>
            <person name="Putra K.E."/>
            <person name="Nafisah S."/>
            <person name="Loh J."/>
            <person name="Nouioui I."/>
            <person name="Goodfellow M."/>
        </authorList>
    </citation>
    <scope>NUCLEOTIDE SEQUENCE</scope>
    <source>
        <strain evidence="1">CSCA 57</strain>
    </source>
</reference>
<dbReference type="InterPro" id="IPR007995">
    <property type="entry name" value="DUF742"/>
</dbReference>
<evidence type="ECO:0000313" key="2">
    <source>
        <dbReference type="Proteomes" id="UP000675781"/>
    </source>
</evidence>
<name>A0A941EWE8_9ACTN</name>
<gene>
    <name evidence="1" type="ORF">KDL01_33270</name>
</gene>
<dbReference type="PANTHER" id="PTHR36221">
    <property type="entry name" value="DUF742 DOMAIN-CONTAINING PROTEIN"/>
    <property type="match status" value="1"/>
</dbReference>
<dbReference type="Pfam" id="PF05331">
    <property type="entry name" value="DUF742"/>
    <property type="match status" value="1"/>
</dbReference>
<keyword evidence="2" id="KW-1185">Reference proteome</keyword>
<dbReference type="PANTHER" id="PTHR36221:SF1">
    <property type="entry name" value="DUF742 DOMAIN-CONTAINING PROTEIN"/>
    <property type="match status" value="1"/>
</dbReference>
<dbReference type="Proteomes" id="UP000675781">
    <property type="component" value="Unassembled WGS sequence"/>
</dbReference>
<sequence length="123" mass="13303">MTRARPMPELDDQDARDLARIYVITGGRVGPSGRTTIDLVTLVGAMAAESAGRAPEHRAILRMCRTPLSAAELSAHLRLPFSATAVLIDDLLSAGLVITRAPRTQVLPDPELLQEVLRGLQRL</sequence>
<organism evidence="1 2">
    <name type="scientific">Actinospica durhamensis</name>
    <dbReference type="NCBI Taxonomy" id="1508375"/>
    <lineage>
        <taxon>Bacteria</taxon>
        <taxon>Bacillati</taxon>
        <taxon>Actinomycetota</taxon>
        <taxon>Actinomycetes</taxon>
        <taxon>Catenulisporales</taxon>
        <taxon>Actinospicaceae</taxon>
        <taxon>Actinospica</taxon>
    </lineage>
</organism>
<accession>A0A941EWE8</accession>
<dbReference type="AlphaFoldDB" id="A0A941EWE8"/>